<evidence type="ECO:0000313" key="1">
    <source>
        <dbReference type="EMBL" id="RDI27506.1"/>
    </source>
</evidence>
<dbReference type="PIRSF" id="PIRSF035170">
    <property type="entry name" value="HD_phosphohydro"/>
    <property type="match status" value="1"/>
</dbReference>
<proteinExistence type="predicted"/>
<comment type="caution">
    <text evidence="1">The sequence shown here is derived from an EMBL/GenBank/DDBJ whole genome shotgun (WGS) entry which is preliminary data.</text>
</comment>
<keyword evidence="2" id="KW-1185">Reference proteome</keyword>
<dbReference type="PANTHER" id="PTHR21174:SF0">
    <property type="entry name" value="HD PHOSPHOHYDROLASE FAMILY PROTEIN-RELATED"/>
    <property type="match status" value="1"/>
</dbReference>
<accession>A0A370FMI8</accession>
<reference evidence="1 2" key="1">
    <citation type="submission" date="2018-07" db="EMBL/GenBank/DDBJ databases">
        <title>Genomic Encyclopedia of Type Strains, Phase IV (KMG-IV): sequencing the most valuable type-strain genomes for metagenomic binning, comparative biology and taxonomic classification.</title>
        <authorList>
            <person name="Goeker M."/>
        </authorList>
    </citation>
    <scope>NUCLEOTIDE SEQUENCE [LARGE SCALE GENOMIC DNA]</scope>
    <source>
        <strain evidence="1 2">DSM 21352</strain>
    </source>
</reference>
<dbReference type="PANTHER" id="PTHR21174">
    <property type="match status" value="1"/>
</dbReference>
<organism evidence="1 2">
    <name type="scientific">Pseudacidovorax intermedius</name>
    <dbReference type="NCBI Taxonomy" id="433924"/>
    <lineage>
        <taxon>Bacteria</taxon>
        <taxon>Pseudomonadati</taxon>
        <taxon>Pseudomonadota</taxon>
        <taxon>Betaproteobacteria</taxon>
        <taxon>Burkholderiales</taxon>
        <taxon>Comamonadaceae</taxon>
        <taxon>Pseudacidovorax</taxon>
    </lineage>
</organism>
<dbReference type="Proteomes" id="UP000255265">
    <property type="component" value="Unassembled WGS sequence"/>
</dbReference>
<name>A0A370FMI8_9BURK</name>
<sequence>MDRDAFLARHGAGWLQAWTDIGAQAPVGLLDQLCTRYAEPQRGYHTLQHLDECLHLLAAHRGLAERPAEVALALWFHDAVYDVHAGDNEARSADWARDALITAGAPAGTAGRVHALVMATRHGQPGAQAPQDPDTRLLLDVDLAILGAPPARYAEYERQIRAEYAHVPPEVFEPRRRQLMAGFLARQPLYLTAGIRAEREPQARRNLAAAVAG</sequence>
<dbReference type="InterPro" id="IPR009218">
    <property type="entry name" value="HD_phosphohydro"/>
</dbReference>
<gene>
    <name evidence="1" type="ORF">DFR41_102553</name>
</gene>
<dbReference type="EMBL" id="QQAV01000002">
    <property type="protein sequence ID" value="RDI27506.1"/>
    <property type="molecule type" value="Genomic_DNA"/>
</dbReference>
<dbReference type="GO" id="GO:0016787">
    <property type="term" value="F:hydrolase activity"/>
    <property type="evidence" value="ECO:0007669"/>
    <property type="project" value="UniProtKB-KW"/>
</dbReference>
<dbReference type="AlphaFoldDB" id="A0A370FMI8"/>
<protein>
    <submittedName>
        <fullName evidence="1">Putative metal-dependent HD superfamily phosphohydrolase</fullName>
    </submittedName>
</protein>
<evidence type="ECO:0000313" key="2">
    <source>
        <dbReference type="Proteomes" id="UP000255265"/>
    </source>
</evidence>
<keyword evidence="1" id="KW-0378">Hydrolase</keyword>
<dbReference type="RefSeq" id="WP_114802550.1">
    <property type="nucleotide sequence ID" value="NZ_QQAV01000002.1"/>
</dbReference>
<dbReference type="OrthoDB" id="9808993at2"/>
<dbReference type="Gene3D" id="1.10.3210.10">
    <property type="entry name" value="Hypothetical protein af1432"/>
    <property type="match status" value="1"/>
</dbReference>
<dbReference type="SUPFAM" id="SSF109604">
    <property type="entry name" value="HD-domain/PDEase-like"/>
    <property type="match status" value="1"/>
</dbReference>